<proteinExistence type="predicted"/>
<feature type="transmembrane region" description="Helical" evidence="3">
    <location>
        <begin position="63"/>
        <end position="82"/>
    </location>
</feature>
<accession>A0A8S5QRR0</accession>
<feature type="coiled-coil region" evidence="1">
    <location>
        <begin position="98"/>
        <end position="129"/>
    </location>
</feature>
<reference evidence="4" key="1">
    <citation type="journal article" date="2021" name="Proc. Natl. Acad. Sci. U.S.A.">
        <title>A Catalog of Tens of Thousands of Viruses from Human Metagenomes Reveals Hidden Associations with Chronic Diseases.</title>
        <authorList>
            <person name="Tisza M.J."/>
            <person name="Buck C.B."/>
        </authorList>
    </citation>
    <scope>NUCLEOTIDE SEQUENCE</scope>
    <source>
        <strain evidence="4">CtgXL3</strain>
    </source>
</reference>
<evidence type="ECO:0000256" key="1">
    <source>
        <dbReference type="SAM" id="Coils"/>
    </source>
</evidence>
<evidence type="ECO:0000313" key="4">
    <source>
        <dbReference type="EMBL" id="DAE21507.1"/>
    </source>
</evidence>
<keyword evidence="3" id="KW-0472">Membrane</keyword>
<name>A0A8S5QRR0_9CAUD</name>
<keyword evidence="1" id="KW-0175">Coiled coil</keyword>
<protein>
    <submittedName>
        <fullName evidence="4">Uncharacterized protein</fullName>
    </submittedName>
</protein>
<sequence length="239" mass="26886">MKDKKEKSMFSDERTKFIYFDFVIISAILAFISIRGEYVHAVLWAVVELIVTPFIVRKGVRLQLMLFTIIAFFALTVAGVSVNKMFKTAQASSSAVVSESVAAEMSSMNAELERLKKESEKQSERESVRESLDAYYTAEYPGETPTDTVEDATETTANQQTETPETTTKEFDGKIPTSRMIYTGSDLFWTATNDYYGHVLKTTLNEITIELANGDVVVQPRKSIMQADLYGYNPNNVDQ</sequence>
<evidence type="ECO:0000256" key="3">
    <source>
        <dbReference type="SAM" id="Phobius"/>
    </source>
</evidence>
<evidence type="ECO:0000256" key="2">
    <source>
        <dbReference type="SAM" id="MobiDB-lite"/>
    </source>
</evidence>
<feature type="compositionally biased region" description="Low complexity" evidence="2">
    <location>
        <begin position="154"/>
        <end position="166"/>
    </location>
</feature>
<keyword evidence="3" id="KW-1133">Transmembrane helix</keyword>
<feature type="transmembrane region" description="Helical" evidence="3">
    <location>
        <begin position="16"/>
        <end position="32"/>
    </location>
</feature>
<organism evidence="4">
    <name type="scientific">Myoviridae sp. ctgXL3</name>
    <dbReference type="NCBI Taxonomy" id="2826681"/>
    <lineage>
        <taxon>Viruses</taxon>
        <taxon>Duplodnaviria</taxon>
        <taxon>Heunggongvirae</taxon>
        <taxon>Uroviricota</taxon>
        <taxon>Caudoviricetes</taxon>
    </lineage>
</organism>
<keyword evidence="3" id="KW-0812">Transmembrane</keyword>
<feature type="region of interest" description="Disordered" evidence="2">
    <location>
        <begin position="139"/>
        <end position="171"/>
    </location>
</feature>
<dbReference type="EMBL" id="BK015712">
    <property type="protein sequence ID" value="DAE21507.1"/>
    <property type="molecule type" value="Genomic_DNA"/>
</dbReference>